<dbReference type="EMBL" id="MFKQ01000031">
    <property type="protein sequence ID" value="OGG47061.1"/>
    <property type="molecule type" value="Genomic_DNA"/>
</dbReference>
<feature type="transmembrane region" description="Helical" evidence="1">
    <location>
        <begin position="16"/>
        <end position="38"/>
    </location>
</feature>
<dbReference type="Pfam" id="PF07963">
    <property type="entry name" value="N_methyl"/>
    <property type="match status" value="1"/>
</dbReference>
<name>A0A1F6CDH2_9BACT</name>
<sequence length="161" mass="17222">MSSLTAPSRGFTLIEALIYTALFSFIIGGAILAVYSILDGSARTDAALTRDADARFVLQKIAWVMNDASNIFSPTSGNDSESLSVVKSVAGTPTLITIDLTSGRIFMTRDVGPEIPLTSERVRAESILFHARPPSAGAPPAIEMSFVLNGVFYGTTTRYVR</sequence>
<proteinExistence type="predicted"/>
<evidence type="ECO:0008006" key="4">
    <source>
        <dbReference type="Google" id="ProtNLM"/>
    </source>
</evidence>
<keyword evidence="1" id="KW-1133">Transmembrane helix</keyword>
<evidence type="ECO:0000313" key="2">
    <source>
        <dbReference type="EMBL" id="OGG47061.1"/>
    </source>
</evidence>
<reference evidence="2 3" key="1">
    <citation type="journal article" date="2016" name="Nat. Commun.">
        <title>Thousands of microbial genomes shed light on interconnected biogeochemical processes in an aquifer system.</title>
        <authorList>
            <person name="Anantharaman K."/>
            <person name="Brown C.T."/>
            <person name="Hug L.A."/>
            <person name="Sharon I."/>
            <person name="Castelle C.J."/>
            <person name="Probst A.J."/>
            <person name="Thomas B.C."/>
            <person name="Singh A."/>
            <person name="Wilkins M.J."/>
            <person name="Karaoz U."/>
            <person name="Brodie E.L."/>
            <person name="Williams K.H."/>
            <person name="Hubbard S.S."/>
            <person name="Banfield J.F."/>
        </authorList>
    </citation>
    <scope>NUCLEOTIDE SEQUENCE [LARGE SCALE GENOMIC DNA]</scope>
</reference>
<dbReference type="AlphaFoldDB" id="A0A1F6CDH2"/>
<dbReference type="InterPro" id="IPR012902">
    <property type="entry name" value="N_methyl_site"/>
</dbReference>
<dbReference type="Proteomes" id="UP000178344">
    <property type="component" value="Unassembled WGS sequence"/>
</dbReference>
<comment type="caution">
    <text evidence="2">The sequence shown here is derived from an EMBL/GenBank/DDBJ whole genome shotgun (WGS) entry which is preliminary data.</text>
</comment>
<accession>A0A1F6CDH2</accession>
<keyword evidence="1" id="KW-0472">Membrane</keyword>
<evidence type="ECO:0000256" key="1">
    <source>
        <dbReference type="SAM" id="Phobius"/>
    </source>
</evidence>
<gene>
    <name evidence="2" type="ORF">A2671_01565</name>
</gene>
<organism evidence="2 3">
    <name type="scientific">Candidatus Kaiserbacteria bacterium RIFCSPHIGHO2_01_FULL_49_13</name>
    <dbReference type="NCBI Taxonomy" id="1798477"/>
    <lineage>
        <taxon>Bacteria</taxon>
        <taxon>Candidatus Kaiseribacteriota</taxon>
    </lineage>
</organism>
<protein>
    <recommendedName>
        <fullName evidence="4">Type II secretion system protein</fullName>
    </recommendedName>
</protein>
<keyword evidence="1" id="KW-0812">Transmembrane</keyword>
<evidence type="ECO:0000313" key="3">
    <source>
        <dbReference type="Proteomes" id="UP000178344"/>
    </source>
</evidence>